<dbReference type="OrthoDB" id="798763at2"/>
<dbReference type="PROSITE" id="PS51257">
    <property type="entry name" value="PROKAR_LIPOPROTEIN"/>
    <property type="match status" value="1"/>
</dbReference>
<sequence length="169" mass="18638">MNTRIFIIPAILAIALFACKGNKPQPVSDSGKTAVLVDGKKDSVINNPNKNYGNATIAEPCVKCVIETVKADEHYKKAIVSEKDIKFVINYVKTLEPQDTVSEVKSTNALRVDVIDKMPAPHKISSYIYDNNLAKLYFVNANTKTQLKTDSVSLKKIRNSCYWGVASGN</sequence>
<dbReference type="AlphaFoldDB" id="A0A1S9PLI3"/>
<protein>
    <submittedName>
        <fullName evidence="1">Uncharacterized protein</fullName>
    </submittedName>
</protein>
<keyword evidence="2" id="KW-1185">Reference proteome</keyword>
<name>A0A1S9PLI3_9SPHI</name>
<dbReference type="EMBL" id="MBTF01000001">
    <property type="protein sequence ID" value="OOQ61823.1"/>
    <property type="molecule type" value="Genomic_DNA"/>
</dbReference>
<evidence type="ECO:0000313" key="1">
    <source>
        <dbReference type="EMBL" id="OOQ61823.1"/>
    </source>
</evidence>
<accession>A0A1S9PLI3</accession>
<organism evidence="1 2">
    <name type="scientific">Mucilaginibacter pedocola</name>
    <dbReference type="NCBI Taxonomy" id="1792845"/>
    <lineage>
        <taxon>Bacteria</taxon>
        <taxon>Pseudomonadati</taxon>
        <taxon>Bacteroidota</taxon>
        <taxon>Sphingobacteriia</taxon>
        <taxon>Sphingobacteriales</taxon>
        <taxon>Sphingobacteriaceae</taxon>
        <taxon>Mucilaginibacter</taxon>
    </lineage>
</organism>
<proteinExistence type="predicted"/>
<dbReference type="RefSeq" id="WP_078346001.1">
    <property type="nucleotide sequence ID" value="NZ_MBTF01000001.1"/>
</dbReference>
<dbReference type="Proteomes" id="UP000189739">
    <property type="component" value="Unassembled WGS sequence"/>
</dbReference>
<reference evidence="1 2" key="1">
    <citation type="submission" date="2016-07" db="EMBL/GenBank/DDBJ databases">
        <title>Genomic analysis of zinc-resistant bacterium Mucilaginibacter pedocola TBZ30.</title>
        <authorList>
            <person name="Huang J."/>
            <person name="Tang J."/>
        </authorList>
    </citation>
    <scope>NUCLEOTIDE SEQUENCE [LARGE SCALE GENOMIC DNA]</scope>
    <source>
        <strain evidence="1 2">TBZ30</strain>
    </source>
</reference>
<gene>
    <name evidence="1" type="ORF">BC343_01785</name>
</gene>
<comment type="caution">
    <text evidence="1">The sequence shown here is derived from an EMBL/GenBank/DDBJ whole genome shotgun (WGS) entry which is preliminary data.</text>
</comment>
<evidence type="ECO:0000313" key="2">
    <source>
        <dbReference type="Proteomes" id="UP000189739"/>
    </source>
</evidence>
<dbReference type="STRING" id="1792845.BC343_01785"/>